<keyword evidence="7 10" id="KW-0333">Golgi apparatus</keyword>
<evidence type="ECO:0000259" key="13">
    <source>
        <dbReference type="PROSITE" id="PS51072"/>
    </source>
</evidence>
<evidence type="ECO:0000256" key="10">
    <source>
        <dbReference type="RuleBase" id="RU364018"/>
    </source>
</evidence>
<dbReference type="PANTHER" id="PTHR10121:SF0">
    <property type="entry name" value="COATOMER SUBUNIT DELTA"/>
    <property type="match status" value="1"/>
</dbReference>
<reference evidence="14" key="1">
    <citation type="submission" date="2021-01" db="EMBL/GenBank/DDBJ databases">
        <authorList>
            <person name="Corre E."/>
            <person name="Pelletier E."/>
            <person name="Niang G."/>
            <person name="Scheremetjew M."/>
            <person name="Finn R."/>
            <person name="Kale V."/>
            <person name="Holt S."/>
            <person name="Cochrane G."/>
            <person name="Meng A."/>
            <person name="Brown T."/>
            <person name="Cohen L."/>
        </authorList>
    </citation>
    <scope>NUCLEOTIDE SEQUENCE</scope>
    <source>
        <strain evidence="14">CCMP3107</strain>
    </source>
</reference>
<feature type="compositionally biased region" description="Basic residues" evidence="12">
    <location>
        <begin position="1"/>
        <end position="10"/>
    </location>
</feature>
<evidence type="ECO:0000256" key="5">
    <source>
        <dbReference type="ARBA" id="ARBA00022892"/>
    </source>
</evidence>
<comment type="subcellular location">
    <subcellularLocation>
        <location evidence="10 11">Cytoplasm</location>
    </subcellularLocation>
    <subcellularLocation>
        <location evidence="10 11">Cytoplasmic vesicle</location>
        <location evidence="10 11">COPI-coated vesicle membrane</location>
        <topology evidence="10 11">Peripheral membrane protein</topology>
        <orientation evidence="10 11">Cytoplasmic side</orientation>
    </subcellularLocation>
    <subcellularLocation>
        <location evidence="10 11">Golgi apparatus membrane</location>
        <topology evidence="10 11">Peripheral membrane protein</topology>
        <orientation evidence="10 11">Cytoplasmic side</orientation>
    </subcellularLocation>
</comment>
<organism evidence="14">
    <name type="scientific">Heterosigma akashiwo</name>
    <name type="common">Chromophytic alga</name>
    <name type="synonym">Heterosigma carterae</name>
    <dbReference type="NCBI Taxonomy" id="2829"/>
    <lineage>
        <taxon>Eukaryota</taxon>
        <taxon>Sar</taxon>
        <taxon>Stramenopiles</taxon>
        <taxon>Ochrophyta</taxon>
        <taxon>Raphidophyceae</taxon>
        <taxon>Chattonellales</taxon>
        <taxon>Chattonellaceae</taxon>
        <taxon>Heterosigma</taxon>
    </lineage>
</organism>
<keyword evidence="4 10" id="KW-0963">Cytoplasm</keyword>
<comment type="subunit">
    <text evidence="2 10">Oligomeric complex that consists of at least the alpha, beta, beta', gamma, delta, epsilon and zeta subunits.</text>
</comment>
<feature type="region of interest" description="Disordered" evidence="12">
    <location>
        <begin position="1"/>
        <end position="29"/>
    </location>
</feature>
<proteinExistence type="inferred from homology"/>
<dbReference type="SUPFAM" id="SSF49447">
    <property type="entry name" value="Second domain of Mu2 adaptin subunit (ap50) of ap2 adaptor"/>
    <property type="match status" value="1"/>
</dbReference>
<keyword evidence="5 10" id="KW-0931">ER-Golgi transport</keyword>
<evidence type="ECO:0000256" key="1">
    <source>
        <dbReference type="ARBA" id="ARBA00010516"/>
    </source>
</evidence>
<feature type="compositionally biased region" description="Basic and acidic residues" evidence="12">
    <location>
        <begin position="19"/>
        <end position="29"/>
    </location>
</feature>
<evidence type="ECO:0000256" key="11">
    <source>
        <dbReference type="RuleBase" id="RU366052"/>
    </source>
</evidence>
<evidence type="ECO:0000256" key="2">
    <source>
        <dbReference type="ARBA" id="ARBA00011775"/>
    </source>
</evidence>
<keyword evidence="8 10" id="KW-0472">Membrane</keyword>
<feature type="domain" description="MHD" evidence="13">
    <location>
        <begin position="1"/>
        <end position="227"/>
    </location>
</feature>
<dbReference type="InterPro" id="IPR027059">
    <property type="entry name" value="Coatomer_dsu"/>
</dbReference>
<dbReference type="EMBL" id="HBIU01023713">
    <property type="protein sequence ID" value="CAE0632325.1"/>
    <property type="molecule type" value="Transcribed_RNA"/>
</dbReference>
<keyword evidence="3 10" id="KW-0813">Transport</keyword>
<evidence type="ECO:0000256" key="12">
    <source>
        <dbReference type="SAM" id="MobiDB-lite"/>
    </source>
</evidence>
<dbReference type="GO" id="GO:0030126">
    <property type="term" value="C:COPI vesicle coat"/>
    <property type="evidence" value="ECO:0007669"/>
    <property type="project" value="UniProtKB-UniRule"/>
</dbReference>
<dbReference type="FunFam" id="2.60.40.1170:FF:000007">
    <property type="entry name" value="Coatomer subunit delta"/>
    <property type="match status" value="1"/>
</dbReference>
<dbReference type="GO" id="GO:0000139">
    <property type="term" value="C:Golgi membrane"/>
    <property type="evidence" value="ECO:0007669"/>
    <property type="project" value="UniProtKB-SubCell"/>
</dbReference>
<dbReference type="AlphaFoldDB" id="A0A6V1QEA3"/>
<gene>
    <name evidence="14" type="ORF">HAKA00212_LOCUS11030</name>
</gene>
<name>A0A6V1QEA3_HETAK</name>
<dbReference type="PANTHER" id="PTHR10121">
    <property type="entry name" value="COATOMER SUBUNIT DELTA"/>
    <property type="match status" value="1"/>
</dbReference>
<keyword evidence="6 10" id="KW-0653">Protein transport</keyword>
<dbReference type="GO" id="GO:0015031">
    <property type="term" value="P:protein transport"/>
    <property type="evidence" value="ECO:0007669"/>
    <property type="project" value="UniProtKB-KW"/>
</dbReference>
<comment type="function">
    <text evidence="10">The coatomer is a cytosolic protein complex that binds to dilysine motifs and reversibly associates with Golgi non-clathrin-coated vesicles, which further mediate biosynthetic protein transport from the ER, via the Golgi up to the trans Golgi network. Coatomer complex is required for budding from Golgi membranes, and is essential for the retrograde Golgi-to-ER transport of dilysine-tagged proteins.</text>
</comment>
<dbReference type="InterPro" id="IPR036168">
    <property type="entry name" value="AP2_Mu_C_sf"/>
</dbReference>
<evidence type="ECO:0000256" key="9">
    <source>
        <dbReference type="ARBA" id="ARBA00023329"/>
    </source>
</evidence>
<evidence type="ECO:0000256" key="6">
    <source>
        <dbReference type="ARBA" id="ARBA00022927"/>
    </source>
</evidence>
<evidence type="ECO:0000313" key="14">
    <source>
        <dbReference type="EMBL" id="CAE0632325.1"/>
    </source>
</evidence>
<dbReference type="InterPro" id="IPR028565">
    <property type="entry name" value="MHD"/>
</dbReference>
<protein>
    <recommendedName>
        <fullName evidence="10">Coatomer subunit delta</fullName>
    </recommendedName>
</protein>
<dbReference type="GO" id="GO:0051645">
    <property type="term" value="P:Golgi localization"/>
    <property type="evidence" value="ECO:0007669"/>
    <property type="project" value="TreeGrafter"/>
</dbReference>
<evidence type="ECO:0000256" key="7">
    <source>
        <dbReference type="ARBA" id="ARBA00023034"/>
    </source>
</evidence>
<dbReference type="PROSITE" id="PS51072">
    <property type="entry name" value="MHD"/>
    <property type="match status" value="1"/>
</dbReference>
<evidence type="ECO:0000256" key="3">
    <source>
        <dbReference type="ARBA" id="ARBA00022448"/>
    </source>
</evidence>
<keyword evidence="9 10" id="KW-0968">Cytoplasmic vesicle</keyword>
<dbReference type="CDD" id="cd09254">
    <property type="entry name" value="AP_delta-COPI_MHD"/>
    <property type="match status" value="1"/>
</dbReference>
<dbReference type="GO" id="GO:0006890">
    <property type="term" value="P:retrograde vesicle-mediated transport, Golgi to endoplasmic reticulum"/>
    <property type="evidence" value="ECO:0007669"/>
    <property type="project" value="UniProtKB-UniRule"/>
</dbReference>
<accession>A0A6V1QEA3</accession>
<evidence type="ECO:0000256" key="8">
    <source>
        <dbReference type="ARBA" id="ARBA00023136"/>
    </source>
</evidence>
<dbReference type="GO" id="GO:0006888">
    <property type="term" value="P:endoplasmic reticulum to Golgi vesicle-mediated transport"/>
    <property type="evidence" value="ECO:0007669"/>
    <property type="project" value="TreeGrafter"/>
</dbReference>
<evidence type="ECO:0000256" key="4">
    <source>
        <dbReference type="ARBA" id="ARBA00022490"/>
    </source>
</evidence>
<sequence>MCHYPSKHQTKFVSAPPTDRGDGGARHAQVDESGKFTYQPHPKVDRAAFDGGRALAMKDPAKGFPLERALGLLRWSAAGAMGGGAGLKVPLSINCWPEEEGRGAMAVSIEYSLERPDMRLHDVVVTVPLGTAEQPTIQDVDGNVRHDAREGTLSWLVDLIDSSNRTGSLEFTVPCRDPDAFFPITVAFTSSDLYCNCEVLQITTVEGDTPVQFGLTKQLATDEYQVA</sequence>
<comment type="similarity">
    <text evidence="1 10">Belongs to the adaptor complexes medium subunit family. Delta-COP subfamily.</text>
</comment>
<dbReference type="Pfam" id="PF00928">
    <property type="entry name" value="Adap_comp_sub"/>
    <property type="match status" value="1"/>
</dbReference>